<keyword evidence="1" id="KW-0472">Membrane</keyword>
<keyword evidence="3" id="KW-1185">Reference proteome</keyword>
<proteinExistence type="predicted"/>
<keyword evidence="1" id="KW-0812">Transmembrane</keyword>
<reference evidence="2" key="1">
    <citation type="submission" date="2020-05" db="EMBL/GenBank/DDBJ databases">
        <title>Mycena genomes resolve the evolution of fungal bioluminescence.</title>
        <authorList>
            <person name="Tsai I.J."/>
        </authorList>
    </citation>
    <scope>NUCLEOTIDE SEQUENCE</scope>
    <source>
        <strain evidence="2">CCC161011</strain>
    </source>
</reference>
<comment type="caution">
    <text evidence="2">The sequence shown here is derived from an EMBL/GenBank/DDBJ whole genome shotgun (WGS) entry which is preliminary data.</text>
</comment>
<evidence type="ECO:0000256" key="1">
    <source>
        <dbReference type="SAM" id="Phobius"/>
    </source>
</evidence>
<keyword evidence="1" id="KW-1133">Transmembrane helix</keyword>
<organism evidence="2 3">
    <name type="scientific">Mycena venus</name>
    <dbReference type="NCBI Taxonomy" id="2733690"/>
    <lineage>
        <taxon>Eukaryota</taxon>
        <taxon>Fungi</taxon>
        <taxon>Dikarya</taxon>
        <taxon>Basidiomycota</taxon>
        <taxon>Agaricomycotina</taxon>
        <taxon>Agaricomycetes</taxon>
        <taxon>Agaricomycetidae</taxon>
        <taxon>Agaricales</taxon>
        <taxon>Marasmiineae</taxon>
        <taxon>Mycenaceae</taxon>
        <taxon>Mycena</taxon>
    </lineage>
</organism>
<gene>
    <name evidence="2" type="ORF">MVEN_02633100</name>
</gene>
<feature type="transmembrane region" description="Helical" evidence="1">
    <location>
        <begin position="12"/>
        <end position="34"/>
    </location>
</feature>
<dbReference type="Gene3D" id="2.60.120.260">
    <property type="entry name" value="Galactose-binding domain-like"/>
    <property type="match status" value="1"/>
</dbReference>
<accession>A0A8H6TTZ6</accession>
<name>A0A8H6TTZ6_9AGAR</name>
<dbReference type="Proteomes" id="UP000620124">
    <property type="component" value="Unassembled WGS sequence"/>
</dbReference>
<evidence type="ECO:0000313" key="2">
    <source>
        <dbReference type="EMBL" id="KAF7325325.1"/>
    </source>
</evidence>
<protein>
    <recommendedName>
        <fullName evidence="4">Bacterial alpha-L-rhamnosidase N-terminal domain-containing protein</fullName>
    </recommendedName>
</protein>
<sequence>MVPQCGLSLRTYQRAFIVVHLVICSFRLGCFYLVPGAAALDFNASTWIWTDEVSGGNAPSGHEPSAKTGLLLSGKTPVQADIIMTVDNGFTLYVNGVEQGTGEDFRYANRFCVALRPCLNVFAVTGVNTGVPLSCLQPSR</sequence>
<evidence type="ECO:0008006" key="4">
    <source>
        <dbReference type="Google" id="ProtNLM"/>
    </source>
</evidence>
<evidence type="ECO:0000313" key="3">
    <source>
        <dbReference type="Proteomes" id="UP000620124"/>
    </source>
</evidence>
<dbReference type="OrthoDB" id="10036721at2759"/>
<dbReference type="AlphaFoldDB" id="A0A8H6TTZ6"/>
<dbReference type="EMBL" id="JACAZI010000053">
    <property type="protein sequence ID" value="KAF7325325.1"/>
    <property type="molecule type" value="Genomic_DNA"/>
</dbReference>